<accession>A0A5S4VQD3</accession>
<sequence>MTNSEKLLSSFSENYFYKELVYADLKFTPIGGTEIELADLIINLEDIILAIQLKERNEKDRTQDKNIEEKWLKKKCKKAKEQIKDTISYITSEKVSFINARGKKTIINPSAEVVPLVVFENDSISEYEHLLRNHTNDGLAVNCMSIDDFKLMCKQLLSPIEIIEYLKWREAFYKKNGPINLLITETNNGFVLSKPQMNENLVQQYLYEKYGENAIYEDRLYYELFRQYVLVLYEHKKIESEINGCYEVIKFLAHLFRDEIKCFVERIEKALLIAKTKKFNLVGTLRNVQKEYAIVFTATEQGEQIPSEELLPVVFEKQKVHTLLQVITYWVNDNEYMIDFVLWQG</sequence>
<dbReference type="RefSeq" id="WP_148872218.1">
    <property type="nucleotide sequence ID" value="NZ_JBBNIV010000004.1"/>
</dbReference>
<comment type="caution">
    <text evidence="1">The sequence shown here is derived from an EMBL/GenBank/DDBJ whole genome shotgun (WGS) entry which is preliminary data.</text>
</comment>
<dbReference type="AlphaFoldDB" id="A0A5S4VQD3"/>
<proteinExistence type="predicted"/>
<evidence type="ECO:0000313" key="2">
    <source>
        <dbReference type="Proteomes" id="UP000324327"/>
    </source>
</evidence>
<name>A0A5S4VQD3_9FIRM</name>
<dbReference type="EMBL" id="VSTF01000005">
    <property type="protein sequence ID" value="TYL60440.1"/>
    <property type="molecule type" value="Genomic_DNA"/>
</dbReference>
<gene>
    <name evidence="1" type="ORF">FYL31_06765</name>
</gene>
<evidence type="ECO:0000313" key="1">
    <source>
        <dbReference type="EMBL" id="TYL60440.1"/>
    </source>
</evidence>
<evidence type="ECO:0008006" key="3">
    <source>
        <dbReference type="Google" id="ProtNLM"/>
    </source>
</evidence>
<reference evidence="1 2" key="2">
    <citation type="submission" date="2019-09" db="EMBL/GenBank/DDBJ databases">
        <title>Strain-level analysis of Eubacterium rectale using genomes from metagenomes.</title>
        <authorList>
            <person name="Karcher N."/>
            <person name="Segata N."/>
        </authorList>
    </citation>
    <scope>NUCLEOTIDE SEQUENCE [LARGE SCALE GENOMIC DNA]</scope>
    <source>
        <strain evidence="1 2">T3WBe13</strain>
    </source>
</reference>
<protein>
    <recommendedName>
        <fullName evidence="3">NERD domain-containing protein</fullName>
    </recommendedName>
</protein>
<dbReference type="Proteomes" id="UP000324327">
    <property type="component" value="Unassembled WGS sequence"/>
</dbReference>
<reference evidence="1 2" key="1">
    <citation type="submission" date="2019-08" db="EMBL/GenBank/DDBJ databases">
        <authorList>
            <person name="Duncan S."/>
            <person name="Walker A."/>
        </authorList>
    </citation>
    <scope>NUCLEOTIDE SEQUENCE [LARGE SCALE GENOMIC DNA]</scope>
    <source>
        <strain evidence="1 2">T3WBe13</strain>
    </source>
</reference>
<organism evidence="1 2">
    <name type="scientific">Agathobacter rectalis</name>
    <dbReference type="NCBI Taxonomy" id="39491"/>
    <lineage>
        <taxon>Bacteria</taxon>
        <taxon>Bacillati</taxon>
        <taxon>Bacillota</taxon>
        <taxon>Clostridia</taxon>
        <taxon>Lachnospirales</taxon>
        <taxon>Lachnospiraceae</taxon>
        <taxon>Agathobacter</taxon>
    </lineage>
</organism>